<dbReference type="InterPro" id="IPR045051">
    <property type="entry name" value="SBT"/>
</dbReference>
<dbReference type="AlphaFoldDB" id="A0A540NP17"/>
<comment type="subcellular location">
    <subcellularLocation>
        <location evidence="1">Secreted</location>
    </subcellularLocation>
</comment>
<feature type="domain" description="Subtilisin-like protease fibronectin type-III" evidence="4">
    <location>
        <begin position="76"/>
        <end position="124"/>
    </location>
</feature>
<feature type="non-terminal residue" evidence="5">
    <location>
        <position position="1"/>
    </location>
</feature>
<gene>
    <name evidence="5" type="ORF">C1H46_001440</name>
</gene>
<dbReference type="Gene3D" id="2.60.40.2310">
    <property type="match status" value="1"/>
</dbReference>
<dbReference type="GO" id="GO:0004252">
    <property type="term" value="F:serine-type endopeptidase activity"/>
    <property type="evidence" value="ECO:0007669"/>
    <property type="project" value="InterPro"/>
</dbReference>
<dbReference type="EMBL" id="VIEB01000015">
    <property type="protein sequence ID" value="TQE12794.1"/>
    <property type="molecule type" value="Genomic_DNA"/>
</dbReference>
<evidence type="ECO:0000259" key="4">
    <source>
        <dbReference type="Pfam" id="PF17766"/>
    </source>
</evidence>
<proteinExistence type="inferred from homology"/>
<dbReference type="Proteomes" id="UP000315295">
    <property type="component" value="Unassembled WGS sequence"/>
</dbReference>
<dbReference type="InterPro" id="IPR041469">
    <property type="entry name" value="Subtilisin-like_FN3"/>
</dbReference>
<dbReference type="STRING" id="106549.A0A540NP17"/>
<keyword evidence="6" id="KW-1185">Reference proteome</keyword>
<dbReference type="Gene3D" id="3.40.50.200">
    <property type="entry name" value="Peptidase S8/S53 domain"/>
    <property type="match status" value="1"/>
</dbReference>
<accession>A0A540NP17</accession>
<evidence type="ECO:0000313" key="5">
    <source>
        <dbReference type="EMBL" id="TQE12794.1"/>
    </source>
</evidence>
<name>A0A540NP17_MALBA</name>
<dbReference type="InterPro" id="IPR036852">
    <property type="entry name" value="Peptidase_S8/S53_dom_sf"/>
</dbReference>
<dbReference type="GO" id="GO:0005576">
    <property type="term" value="C:extracellular region"/>
    <property type="evidence" value="ECO:0007669"/>
    <property type="project" value="UniProtKB-SubCell"/>
</dbReference>
<protein>
    <recommendedName>
        <fullName evidence="4">Subtilisin-like protease fibronectin type-III domain-containing protein</fullName>
    </recommendedName>
</protein>
<keyword evidence="3" id="KW-0732">Signal</keyword>
<dbReference type="PANTHER" id="PTHR10795">
    <property type="entry name" value="PROPROTEIN CONVERTASE SUBTILISIN/KEXIN"/>
    <property type="match status" value="1"/>
</dbReference>
<dbReference type="Pfam" id="PF17766">
    <property type="entry name" value="fn3_6"/>
    <property type="match status" value="1"/>
</dbReference>
<dbReference type="GO" id="GO:0006508">
    <property type="term" value="P:proteolysis"/>
    <property type="evidence" value="ECO:0007669"/>
    <property type="project" value="InterPro"/>
</dbReference>
<comment type="caution">
    <text evidence="5">The sequence shown here is derived from an EMBL/GenBank/DDBJ whole genome shotgun (WGS) entry which is preliminary data.</text>
</comment>
<evidence type="ECO:0000256" key="3">
    <source>
        <dbReference type="ARBA" id="ARBA00022729"/>
    </source>
</evidence>
<sequence length="124" mass="13287">DPFGEPIFAEGAGLKLADPFDYGGGLVNPNKAAYPGLIYDMDKNDYISYLCAFGYNSSTVSLLVENATSCPVPILDVNLPSITIPNLRDPITLTRTVKNVGLVSSTYKAQIEPPPGINVVVRPE</sequence>
<comment type="similarity">
    <text evidence="2">Belongs to the peptidase S8 family.</text>
</comment>
<evidence type="ECO:0000256" key="2">
    <source>
        <dbReference type="ARBA" id="ARBA00011073"/>
    </source>
</evidence>
<reference evidence="5 6" key="1">
    <citation type="journal article" date="2019" name="G3 (Bethesda)">
        <title>Sequencing of a Wild Apple (Malus baccata) Genome Unravels the Differences Between Cultivated and Wild Apple Species Regarding Disease Resistance and Cold Tolerance.</title>
        <authorList>
            <person name="Chen X."/>
        </authorList>
    </citation>
    <scope>NUCLEOTIDE SEQUENCE [LARGE SCALE GENOMIC DNA]</scope>
    <source>
        <strain evidence="6">cv. Shandingzi</strain>
        <tissue evidence="5">Leaves</tissue>
    </source>
</reference>
<organism evidence="5 6">
    <name type="scientific">Malus baccata</name>
    <name type="common">Siberian crab apple</name>
    <name type="synonym">Pyrus baccata</name>
    <dbReference type="NCBI Taxonomy" id="106549"/>
    <lineage>
        <taxon>Eukaryota</taxon>
        <taxon>Viridiplantae</taxon>
        <taxon>Streptophyta</taxon>
        <taxon>Embryophyta</taxon>
        <taxon>Tracheophyta</taxon>
        <taxon>Spermatophyta</taxon>
        <taxon>Magnoliopsida</taxon>
        <taxon>eudicotyledons</taxon>
        <taxon>Gunneridae</taxon>
        <taxon>Pentapetalae</taxon>
        <taxon>rosids</taxon>
        <taxon>fabids</taxon>
        <taxon>Rosales</taxon>
        <taxon>Rosaceae</taxon>
        <taxon>Amygdaloideae</taxon>
        <taxon>Maleae</taxon>
        <taxon>Malus</taxon>
    </lineage>
</organism>
<evidence type="ECO:0000313" key="6">
    <source>
        <dbReference type="Proteomes" id="UP000315295"/>
    </source>
</evidence>
<evidence type="ECO:0000256" key="1">
    <source>
        <dbReference type="ARBA" id="ARBA00004613"/>
    </source>
</evidence>